<dbReference type="SUPFAM" id="SSF46458">
    <property type="entry name" value="Globin-like"/>
    <property type="match status" value="1"/>
</dbReference>
<name>A0A7W6CRY7_9SPHN</name>
<comment type="caution">
    <text evidence="1">The sequence shown here is derived from an EMBL/GenBank/DDBJ whole genome shotgun (WGS) entry which is preliminary data.</text>
</comment>
<sequence>MISPENRPDPLPTPALDDAALATLVDAFYARVRADAELGAMFNGAIAEADWPAHLGRMAQFWSSVMLSSGAYHGNPVAAHMRHRAAMDPSMFARWLALWEHTARQCLSPQDALAVQTKARRIAESLQLALFFRLPRAQNAA</sequence>
<dbReference type="EMBL" id="JACIDX010000015">
    <property type="protein sequence ID" value="MBB3956677.1"/>
    <property type="molecule type" value="Genomic_DNA"/>
</dbReference>
<dbReference type="GO" id="GO:0020037">
    <property type="term" value="F:heme binding"/>
    <property type="evidence" value="ECO:0007669"/>
    <property type="project" value="InterPro"/>
</dbReference>
<dbReference type="InterPro" id="IPR009050">
    <property type="entry name" value="Globin-like_sf"/>
</dbReference>
<proteinExistence type="predicted"/>
<dbReference type="RefSeq" id="WP_183627536.1">
    <property type="nucleotide sequence ID" value="NZ_JACIDX010000015.1"/>
</dbReference>
<organism evidence="1 2">
    <name type="scientific">Novosphingobium sediminicola</name>
    <dbReference type="NCBI Taxonomy" id="563162"/>
    <lineage>
        <taxon>Bacteria</taxon>
        <taxon>Pseudomonadati</taxon>
        <taxon>Pseudomonadota</taxon>
        <taxon>Alphaproteobacteria</taxon>
        <taxon>Sphingomonadales</taxon>
        <taxon>Sphingomonadaceae</taxon>
        <taxon>Novosphingobium</taxon>
    </lineage>
</organism>
<evidence type="ECO:0000313" key="1">
    <source>
        <dbReference type="EMBL" id="MBB3956677.1"/>
    </source>
</evidence>
<dbReference type="Proteomes" id="UP000548867">
    <property type="component" value="Unassembled WGS sequence"/>
</dbReference>
<reference evidence="1 2" key="1">
    <citation type="submission" date="2020-08" db="EMBL/GenBank/DDBJ databases">
        <title>Genomic Encyclopedia of Type Strains, Phase IV (KMG-IV): sequencing the most valuable type-strain genomes for metagenomic binning, comparative biology and taxonomic classification.</title>
        <authorList>
            <person name="Goeker M."/>
        </authorList>
    </citation>
    <scope>NUCLEOTIDE SEQUENCE [LARGE SCALE GENOMIC DNA]</scope>
    <source>
        <strain evidence="1 2">DSM 27057</strain>
    </source>
</reference>
<dbReference type="Gene3D" id="1.10.490.10">
    <property type="entry name" value="Globins"/>
    <property type="match status" value="1"/>
</dbReference>
<dbReference type="InterPro" id="IPR012292">
    <property type="entry name" value="Globin/Proto"/>
</dbReference>
<protein>
    <submittedName>
        <fullName evidence="1">Hemoglobin</fullName>
    </submittedName>
</protein>
<dbReference type="GO" id="GO:0019825">
    <property type="term" value="F:oxygen binding"/>
    <property type="evidence" value="ECO:0007669"/>
    <property type="project" value="InterPro"/>
</dbReference>
<gene>
    <name evidence="1" type="ORF">GGR38_003643</name>
</gene>
<keyword evidence="2" id="KW-1185">Reference proteome</keyword>
<dbReference type="CDD" id="cd08916">
    <property type="entry name" value="TrHb3_P"/>
    <property type="match status" value="1"/>
</dbReference>
<dbReference type="AlphaFoldDB" id="A0A7W6CRY7"/>
<accession>A0A7W6CRY7</accession>
<evidence type="ECO:0000313" key="2">
    <source>
        <dbReference type="Proteomes" id="UP000548867"/>
    </source>
</evidence>